<keyword evidence="2" id="KW-1185">Reference proteome</keyword>
<dbReference type="Proteomes" id="UP000821865">
    <property type="component" value="Chromosome 8"/>
</dbReference>
<name>A0ACB8C916_DERSI</name>
<reference evidence="1" key="1">
    <citation type="submission" date="2020-05" db="EMBL/GenBank/DDBJ databases">
        <title>Large-scale comparative analyses of tick genomes elucidate their genetic diversity and vector capacities.</title>
        <authorList>
            <person name="Jia N."/>
            <person name="Wang J."/>
            <person name="Shi W."/>
            <person name="Du L."/>
            <person name="Sun Y."/>
            <person name="Zhan W."/>
            <person name="Jiang J."/>
            <person name="Wang Q."/>
            <person name="Zhang B."/>
            <person name="Ji P."/>
            <person name="Sakyi L.B."/>
            <person name="Cui X."/>
            <person name="Yuan T."/>
            <person name="Jiang B."/>
            <person name="Yang W."/>
            <person name="Lam T.T.-Y."/>
            <person name="Chang Q."/>
            <person name="Ding S."/>
            <person name="Wang X."/>
            <person name="Zhu J."/>
            <person name="Ruan X."/>
            <person name="Zhao L."/>
            <person name="Wei J."/>
            <person name="Que T."/>
            <person name="Du C."/>
            <person name="Cheng J."/>
            <person name="Dai P."/>
            <person name="Han X."/>
            <person name="Huang E."/>
            <person name="Gao Y."/>
            <person name="Liu J."/>
            <person name="Shao H."/>
            <person name="Ye R."/>
            <person name="Li L."/>
            <person name="Wei W."/>
            <person name="Wang X."/>
            <person name="Wang C."/>
            <person name="Yang T."/>
            <person name="Huo Q."/>
            <person name="Li W."/>
            <person name="Guo W."/>
            <person name="Chen H."/>
            <person name="Zhou L."/>
            <person name="Ni X."/>
            <person name="Tian J."/>
            <person name="Zhou Y."/>
            <person name="Sheng Y."/>
            <person name="Liu T."/>
            <person name="Pan Y."/>
            <person name="Xia L."/>
            <person name="Li J."/>
            <person name="Zhao F."/>
            <person name="Cao W."/>
        </authorList>
    </citation>
    <scope>NUCLEOTIDE SEQUENCE</scope>
    <source>
        <strain evidence="1">Dsil-2018</strain>
    </source>
</reference>
<gene>
    <name evidence="1" type="ORF">HPB49_011052</name>
</gene>
<sequence>MSHKQRFGQLLQSSKGGSAFGDPLCPSLFLRPSRFSAVTRGRPESGWRALATRFLRRFVSSELLLLLFEGGAPPSFRPACNDSLLLARAYSEDGKGEETLETEGHSFGSLGQATTFRQAGNYLQAAPTYGHSTYGQSAGLDRPQPFDFGYNVQDEFGNNQFRQEKGDESGSVQGAYGYTDAYGVYRKVHYVADQNGFRADIKTNEPGVKQENPADVQLVVEPPPQGVLQQALTGSRSAGFAKLPAAAPAQPRFPAGLHA</sequence>
<dbReference type="EMBL" id="CM023477">
    <property type="protein sequence ID" value="KAH7937350.1"/>
    <property type="molecule type" value="Genomic_DNA"/>
</dbReference>
<evidence type="ECO:0000313" key="1">
    <source>
        <dbReference type="EMBL" id="KAH7937350.1"/>
    </source>
</evidence>
<proteinExistence type="predicted"/>
<organism evidence="1 2">
    <name type="scientific">Dermacentor silvarum</name>
    <name type="common">Tick</name>
    <dbReference type="NCBI Taxonomy" id="543639"/>
    <lineage>
        <taxon>Eukaryota</taxon>
        <taxon>Metazoa</taxon>
        <taxon>Ecdysozoa</taxon>
        <taxon>Arthropoda</taxon>
        <taxon>Chelicerata</taxon>
        <taxon>Arachnida</taxon>
        <taxon>Acari</taxon>
        <taxon>Parasitiformes</taxon>
        <taxon>Ixodida</taxon>
        <taxon>Ixodoidea</taxon>
        <taxon>Ixodidae</taxon>
        <taxon>Rhipicephalinae</taxon>
        <taxon>Dermacentor</taxon>
    </lineage>
</organism>
<comment type="caution">
    <text evidence="1">The sequence shown here is derived from an EMBL/GenBank/DDBJ whole genome shotgun (WGS) entry which is preliminary data.</text>
</comment>
<protein>
    <submittedName>
        <fullName evidence="1">Uncharacterized protein</fullName>
    </submittedName>
</protein>
<accession>A0ACB8C916</accession>
<evidence type="ECO:0000313" key="2">
    <source>
        <dbReference type="Proteomes" id="UP000821865"/>
    </source>
</evidence>